<dbReference type="EMBL" id="CP048649">
    <property type="protein sequence ID" value="QIB68146.1"/>
    <property type="molecule type" value="Genomic_DNA"/>
</dbReference>
<dbReference type="InterPro" id="IPR029044">
    <property type="entry name" value="Nucleotide-diphossugar_trans"/>
</dbReference>
<dbReference type="PANTHER" id="PTHR43015:SF1">
    <property type="entry name" value="D-RIBITOL-5-PHOSPHATE CYTIDYLYLTRANSFERASE"/>
    <property type="match status" value="1"/>
</dbReference>
<proteinExistence type="predicted"/>
<dbReference type="SUPFAM" id="SSF53448">
    <property type="entry name" value="Nucleotide-diphospho-sugar transferases"/>
    <property type="match status" value="1"/>
</dbReference>
<keyword evidence="2" id="KW-0548">Nucleotidyltransferase</keyword>
<sequence>MRSYAKKFGITKLTRIVNGGETSLKSIQAGIQELKEYCAPDDTILIHDGNRPLVIADIISDVIAQSKVYDSAVAAVPCADEVMVTDGVGM</sequence>
<evidence type="ECO:0000256" key="2">
    <source>
        <dbReference type="ARBA" id="ARBA00022695"/>
    </source>
</evidence>
<organism evidence="3 4">
    <name type="scientific">Aminipila butyrica</name>
    <dbReference type="NCBI Taxonomy" id="433296"/>
    <lineage>
        <taxon>Bacteria</taxon>
        <taxon>Bacillati</taxon>
        <taxon>Bacillota</taxon>
        <taxon>Clostridia</taxon>
        <taxon>Peptostreptococcales</taxon>
        <taxon>Anaerovoracaceae</taxon>
        <taxon>Aminipila</taxon>
    </lineage>
</organism>
<dbReference type="PANTHER" id="PTHR43015">
    <property type="entry name" value="D-RIBITOL-5-PHOSPHATE CYTIDYLYLTRANSFERASE"/>
    <property type="match status" value="1"/>
</dbReference>
<gene>
    <name evidence="3" type="ORF">Ami103574_01950</name>
</gene>
<dbReference type="Proteomes" id="UP000466848">
    <property type="component" value="Chromosome"/>
</dbReference>
<keyword evidence="4" id="KW-1185">Reference proteome</keyword>
<name>A0A858BVP3_9FIRM</name>
<dbReference type="Gene3D" id="3.90.550.10">
    <property type="entry name" value="Spore Coat Polysaccharide Biosynthesis Protein SpsA, Chain A"/>
    <property type="match status" value="1"/>
</dbReference>
<evidence type="ECO:0008006" key="5">
    <source>
        <dbReference type="Google" id="ProtNLM"/>
    </source>
</evidence>
<dbReference type="InterPro" id="IPR034683">
    <property type="entry name" value="IspD/TarI"/>
</dbReference>
<protein>
    <recommendedName>
        <fullName evidence="5">2-C-methyl-D-erythritol 4-phosphate cytidylyltransferase</fullName>
    </recommendedName>
</protein>
<evidence type="ECO:0000256" key="1">
    <source>
        <dbReference type="ARBA" id="ARBA00022679"/>
    </source>
</evidence>
<reference evidence="3 4" key="1">
    <citation type="submission" date="2020-02" db="EMBL/GenBank/DDBJ databases">
        <authorList>
            <person name="Kim Y.B."/>
            <person name="Roh S.W."/>
        </authorList>
    </citation>
    <scope>NUCLEOTIDE SEQUENCE [LARGE SCALE GENOMIC DNA]</scope>
    <source>
        <strain evidence="3 4">DSM 103574</strain>
    </source>
</reference>
<keyword evidence="1" id="KW-0808">Transferase</keyword>
<dbReference type="GO" id="GO:0005829">
    <property type="term" value="C:cytosol"/>
    <property type="evidence" value="ECO:0007669"/>
    <property type="project" value="TreeGrafter"/>
</dbReference>
<dbReference type="AlphaFoldDB" id="A0A858BVP3"/>
<dbReference type="KEGG" id="abut:Ami103574_01950"/>
<dbReference type="GO" id="GO:0070567">
    <property type="term" value="F:cytidylyltransferase activity"/>
    <property type="evidence" value="ECO:0007669"/>
    <property type="project" value="InterPro"/>
</dbReference>
<dbReference type="Pfam" id="PF01128">
    <property type="entry name" value="IspD"/>
    <property type="match status" value="1"/>
</dbReference>
<evidence type="ECO:0000313" key="3">
    <source>
        <dbReference type="EMBL" id="QIB68146.1"/>
    </source>
</evidence>
<evidence type="ECO:0000313" key="4">
    <source>
        <dbReference type="Proteomes" id="UP000466848"/>
    </source>
</evidence>
<accession>A0A858BVP3</accession>